<dbReference type="Proteomes" id="UP001278766">
    <property type="component" value="Unassembled WGS sequence"/>
</dbReference>
<keyword evidence="1" id="KW-0472">Membrane</keyword>
<feature type="transmembrane region" description="Helical" evidence="1">
    <location>
        <begin position="62"/>
        <end position="85"/>
    </location>
</feature>
<keyword evidence="3" id="KW-1185">Reference proteome</keyword>
<reference evidence="2" key="2">
    <citation type="submission" date="2023-06" db="EMBL/GenBank/DDBJ databases">
        <authorList>
            <consortium name="Lawrence Berkeley National Laboratory"/>
            <person name="Haridas S."/>
            <person name="Hensen N."/>
            <person name="Bonometti L."/>
            <person name="Westerberg I."/>
            <person name="Brannstrom I.O."/>
            <person name="Guillou S."/>
            <person name="Cros-Aarteil S."/>
            <person name="Calhoun S."/>
            <person name="Kuo A."/>
            <person name="Mondo S."/>
            <person name="Pangilinan J."/>
            <person name="Riley R."/>
            <person name="Labutti K."/>
            <person name="Andreopoulos B."/>
            <person name="Lipzen A."/>
            <person name="Chen C."/>
            <person name="Yanf M."/>
            <person name="Daum C."/>
            <person name="Ng V."/>
            <person name="Clum A."/>
            <person name="Steindorff A."/>
            <person name="Ohm R."/>
            <person name="Martin F."/>
            <person name="Silar P."/>
            <person name="Natvig D."/>
            <person name="Lalanne C."/>
            <person name="Gautier V."/>
            <person name="Ament-Velasquez S.L."/>
            <person name="Kruys A."/>
            <person name="Hutchinson M.I."/>
            <person name="Powell A.J."/>
            <person name="Barry K."/>
            <person name="Miller A.N."/>
            <person name="Grigoriev I.V."/>
            <person name="Debuchy R."/>
            <person name="Gladieux P."/>
            <person name="Thoren M.H."/>
            <person name="Johannesson H."/>
        </authorList>
    </citation>
    <scope>NUCLEOTIDE SEQUENCE</scope>
    <source>
        <strain evidence="2">CBS 168.71</strain>
    </source>
</reference>
<proteinExistence type="predicted"/>
<dbReference type="AlphaFoldDB" id="A0AAE0HQG6"/>
<name>A0AAE0HQG6_9PEZI</name>
<sequence>MVTMAMRGARTTKHMESTLRLPMFMSRVGFVDACHYIMWLTACSKSSIGQVRPYGWRVTEVRVWLVCLVLFVPAFLGLGMVIFAFQITSGCLYMFVPCVCRRTEYSRQISWVTHLEKSYLMSLDGEFRNPGIAVRRDLTSRNASAILNSKE</sequence>
<evidence type="ECO:0000313" key="3">
    <source>
        <dbReference type="Proteomes" id="UP001278766"/>
    </source>
</evidence>
<keyword evidence="1" id="KW-1133">Transmembrane helix</keyword>
<protein>
    <submittedName>
        <fullName evidence="2">Uncharacterized protein</fullName>
    </submittedName>
</protein>
<gene>
    <name evidence="2" type="ORF">B0H64DRAFT_382004</name>
</gene>
<accession>A0AAE0HQG6</accession>
<dbReference type="RefSeq" id="XP_062664364.1">
    <property type="nucleotide sequence ID" value="XM_062802840.1"/>
</dbReference>
<evidence type="ECO:0000313" key="2">
    <source>
        <dbReference type="EMBL" id="KAK3300850.1"/>
    </source>
</evidence>
<keyword evidence="1" id="KW-0812">Transmembrane</keyword>
<comment type="caution">
    <text evidence="2">The sequence shown here is derived from an EMBL/GenBank/DDBJ whole genome shotgun (WGS) entry which is preliminary data.</text>
</comment>
<organism evidence="2 3">
    <name type="scientific">Chaetomium fimeti</name>
    <dbReference type="NCBI Taxonomy" id="1854472"/>
    <lineage>
        <taxon>Eukaryota</taxon>
        <taxon>Fungi</taxon>
        <taxon>Dikarya</taxon>
        <taxon>Ascomycota</taxon>
        <taxon>Pezizomycotina</taxon>
        <taxon>Sordariomycetes</taxon>
        <taxon>Sordariomycetidae</taxon>
        <taxon>Sordariales</taxon>
        <taxon>Chaetomiaceae</taxon>
        <taxon>Chaetomium</taxon>
    </lineage>
</organism>
<dbReference type="EMBL" id="JAUEPN010000001">
    <property type="protein sequence ID" value="KAK3300850.1"/>
    <property type="molecule type" value="Genomic_DNA"/>
</dbReference>
<reference evidence="2" key="1">
    <citation type="journal article" date="2023" name="Mol. Phylogenet. Evol.">
        <title>Genome-scale phylogeny and comparative genomics of the fungal order Sordariales.</title>
        <authorList>
            <person name="Hensen N."/>
            <person name="Bonometti L."/>
            <person name="Westerberg I."/>
            <person name="Brannstrom I.O."/>
            <person name="Guillou S."/>
            <person name="Cros-Aarteil S."/>
            <person name="Calhoun S."/>
            <person name="Haridas S."/>
            <person name="Kuo A."/>
            <person name="Mondo S."/>
            <person name="Pangilinan J."/>
            <person name="Riley R."/>
            <person name="LaButti K."/>
            <person name="Andreopoulos B."/>
            <person name="Lipzen A."/>
            <person name="Chen C."/>
            <person name="Yan M."/>
            <person name="Daum C."/>
            <person name="Ng V."/>
            <person name="Clum A."/>
            <person name="Steindorff A."/>
            <person name="Ohm R.A."/>
            <person name="Martin F."/>
            <person name="Silar P."/>
            <person name="Natvig D.O."/>
            <person name="Lalanne C."/>
            <person name="Gautier V."/>
            <person name="Ament-Velasquez S.L."/>
            <person name="Kruys A."/>
            <person name="Hutchinson M.I."/>
            <person name="Powell A.J."/>
            <person name="Barry K."/>
            <person name="Miller A.N."/>
            <person name="Grigoriev I.V."/>
            <person name="Debuchy R."/>
            <person name="Gladieux P."/>
            <person name="Hiltunen Thoren M."/>
            <person name="Johannesson H."/>
        </authorList>
    </citation>
    <scope>NUCLEOTIDE SEQUENCE</scope>
    <source>
        <strain evidence="2">CBS 168.71</strain>
    </source>
</reference>
<evidence type="ECO:0000256" key="1">
    <source>
        <dbReference type="SAM" id="Phobius"/>
    </source>
</evidence>
<dbReference type="GeneID" id="87839788"/>